<dbReference type="SUPFAM" id="SSF52402">
    <property type="entry name" value="Adenine nucleotide alpha hydrolases-like"/>
    <property type="match status" value="2"/>
</dbReference>
<dbReference type="EMBL" id="CAFBNL010000034">
    <property type="protein sequence ID" value="CAB4952237.1"/>
    <property type="molecule type" value="Genomic_DNA"/>
</dbReference>
<dbReference type="InterPro" id="IPR001308">
    <property type="entry name" value="ETF_a/FixB"/>
</dbReference>
<evidence type="ECO:0000259" key="2">
    <source>
        <dbReference type="SMART" id="SM00893"/>
    </source>
</evidence>
<dbReference type="SMART" id="SM00893">
    <property type="entry name" value="ETF"/>
    <property type="match status" value="2"/>
</dbReference>
<protein>
    <submittedName>
        <fullName evidence="3">Unannotated protein</fullName>
    </submittedName>
</protein>
<dbReference type="Gene3D" id="3.40.50.620">
    <property type="entry name" value="HUPs"/>
    <property type="match status" value="2"/>
</dbReference>
<name>A0A6J7K9M8_9ZZZZ</name>
<reference evidence="3" key="1">
    <citation type="submission" date="2020-05" db="EMBL/GenBank/DDBJ databases">
        <authorList>
            <person name="Chiriac C."/>
            <person name="Salcher M."/>
            <person name="Ghai R."/>
            <person name="Kavagutti S V."/>
        </authorList>
    </citation>
    <scope>NUCLEOTIDE SEQUENCE</scope>
</reference>
<sequence>MTLRIATLVKQIPALEEMRIGPDGRLDRSNCALEMNPYCRRAVSASVEAVREHGGSVTVITLGPPGAADVLREAIAWGMQRGVEISGIHIVGPEFAGSDTLATARALVASMDTVLRSAASANGAARSTMAFDIIIAGKNSVDSDTGQVPPAVAELLDLPLLAGVRRWSIENDELHAHLEHGESLVEVVVELPAFITTAERLIEPAKVDPVGRAAVPEHLITELNASQIGAGPWGDAGSLTWVGEPLAIDLTRKGEKNPEAPLEAQVLRALEFLLQSNALSDEASIQKPQTVSGPVALDGPSIAVLVEPGFEAQCRNLIAKAANLADQIDGYCTAITFDGTPFGLGQALGRWGVGQSIEVSNALVEEDAAAAVIAWAIDAQPWAILALSTSWGREVGARAAAALNAGMIGDAVSLAVSDEGRLIATKSALGGAFVVPIGCRSDIQIATVRAGLLPSASPRPLFSPPRNVHIGVAARHRMKILSRSRDESIDLLATSHRIVGIGRGVHPDEYPQLDALTSLLGAPIGATRKVTDAGWQPRGRQIGITGSAVTPRLFISIGAQGKLNHSVGFRGAGTVLAINSDPSAAIFDHADIGIVGDWRIVLPLLVEALRPHVESD</sequence>
<feature type="domain" description="Electron transfer flavoprotein alpha/beta-subunit N-terminal" evidence="2">
    <location>
        <begin position="23"/>
        <end position="232"/>
    </location>
</feature>
<dbReference type="GO" id="GO:0009055">
    <property type="term" value="F:electron transfer activity"/>
    <property type="evidence" value="ECO:0007669"/>
    <property type="project" value="InterPro"/>
</dbReference>
<feature type="domain" description="Electron transfer flavoprotein alpha/beta-subunit N-terminal" evidence="2">
    <location>
        <begin position="302"/>
        <end position="474"/>
    </location>
</feature>
<dbReference type="PANTHER" id="PTHR43153:SF1">
    <property type="entry name" value="ELECTRON TRANSFER FLAVOPROTEIN SUBUNIT ALPHA, MITOCHONDRIAL"/>
    <property type="match status" value="1"/>
</dbReference>
<dbReference type="InterPro" id="IPR029035">
    <property type="entry name" value="DHS-like_NAD/FAD-binding_dom"/>
</dbReference>
<dbReference type="GO" id="GO:0033539">
    <property type="term" value="P:fatty acid beta-oxidation using acyl-CoA dehydrogenase"/>
    <property type="evidence" value="ECO:0007669"/>
    <property type="project" value="TreeGrafter"/>
</dbReference>
<dbReference type="InterPro" id="IPR014731">
    <property type="entry name" value="ETF_asu_C"/>
</dbReference>
<organism evidence="3">
    <name type="scientific">freshwater metagenome</name>
    <dbReference type="NCBI Taxonomy" id="449393"/>
    <lineage>
        <taxon>unclassified sequences</taxon>
        <taxon>metagenomes</taxon>
        <taxon>ecological metagenomes</taxon>
    </lineage>
</organism>
<comment type="similarity">
    <text evidence="1">Belongs to the ETF alpha-subunit/FixB family.</text>
</comment>
<dbReference type="AlphaFoldDB" id="A0A6J7K9M8"/>
<accession>A0A6J7K9M8</accession>
<dbReference type="InterPro" id="IPR014729">
    <property type="entry name" value="Rossmann-like_a/b/a_fold"/>
</dbReference>
<dbReference type="SUPFAM" id="SSF52467">
    <property type="entry name" value="DHS-like NAD/FAD-binding domain"/>
    <property type="match status" value="1"/>
</dbReference>
<dbReference type="Pfam" id="PF00766">
    <property type="entry name" value="ETF_alpha"/>
    <property type="match status" value="1"/>
</dbReference>
<evidence type="ECO:0000313" key="3">
    <source>
        <dbReference type="EMBL" id="CAB4952237.1"/>
    </source>
</evidence>
<dbReference type="Gene3D" id="3.40.50.1220">
    <property type="entry name" value="TPP-binding domain"/>
    <property type="match status" value="1"/>
</dbReference>
<evidence type="ECO:0000256" key="1">
    <source>
        <dbReference type="ARBA" id="ARBA00005817"/>
    </source>
</evidence>
<dbReference type="InterPro" id="IPR014730">
    <property type="entry name" value="ETF_a/b_N"/>
</dbReference>
<dbReference type="PANTHER" id="PTHR43153">
    <property type="entry name" value="ELECTRON TRANSFER FLAVOPROTEIN ALPHA"/>
    <property type="match status" value="1"/>
</dbReference>
<gene>
    <name evidence="3" type="ORF">UFOPK3789_00767</name>
</gene>
<proteinExistence type="inferred from homology"/>
<dbReference type="GO" id="GO:0050660">
    <property type="term" value="F:flavin adenine dinucleotide binding"/>
    <property type="evidence" value="ECO:0007669"/>
    <property type="project" value="InterPro"/>
</dbReference>
<dbReference type="Pfam" id="PF01012">
    <property type="entry name" value="ETF"/>
    <property type="match status" value="2"/>
</dbReference>